<accession>A0A1V4SSG2</accession>
<comment type="caution">
    <text evidence="1">The sequence shown here is derived from an EMBL/GenBank/DDBJ whole genome shotgun (WGS) entry which is preliminary data.</text>
</comment>
<dbReference type="EMBL" id="MZGX01000001">
    <property type="protein sequence ID" value="OPX46406.1"/>
    <property type="molecule type" value="Genomic_DNA"/>
</dbReference>
<keyword evidence="2" id="KW-1185">Reference proteome</keyword>
<reference evidence="1 2" key="1">
    <citation type="submission" date="2017-03" db="EMBL/GenBank/DDBJ databases">
        <title>Genome sequence of Clostridium hungatei DSM 14427.</title>
        <authorList>
            <person name="Poehlein A."/>
            <person name="Daniel R."/>
        </authorList>
    </citation>
    <scope>NUCLEOTIDE SEQUENCE [LARGE SCALE GENOMIC DNA]</scope>
    <source>
        <strain evidence="1 2">DSM 14427</strain>
    </source>
</reference>
<evidence type="ECO:0000313" key="2">
    <source>
        <dbReference type="Proteomes" id="UP000191554"/>
    </source>
</evidence>
<dbReference type="STRING" id="48256.CLHUN_02220"/>
<organism evidence="1 2">
    <name type="scientific">Ruminiclostridium hungatei</name>
    <name type="common">Clostridium hungatei</name>
    <dbReference type="NCBI Taxonomy" id="48256"/>
    <lineage>
        <taxon>Bacteria</taxon>
        <taxon>Bacillati</taxon>
        <taxon>Bacillota</taxon>
        <taxon>Clostridia</taxon>
        <taxon>Eubacteriales</taxon>
        <taxon>Oscillospiraceae</taxon>
        <taxon>Ruminiclostridium</taxon>
    </lineage>
</organism>
<evidence type="ECO:0000313" key="1">
    <source>
        <dbReference type="EMBL" id="OPX46406.1"/>
    </source>
</evidence>
<dbReference type="RefSeq" id="WP_080062721.1">
    <property type="nucleotide sequence ID" value="NZ_MZGX01000001.1"/>
</dbReference>
<dbReference type="AlphaFoldDB" id="A0A1V4SSG2"/>
<sequence>MKLNLDDNLLDLIGVPQNDRLCEILADILATSSTNRPAQTMAWAYDLIKTGEIEITKDDAAFISDLIKKNQSFIDLAKAQLLEKIEMLKD</sequence>
<dbReference type="Proteomes" id="UP000191554">
    <property type="component" value="Unassembled WGS sequence"/>
</dbReference>
<protein>
    <submittedName>
        <fullName evidence="1">Uncharacterized protein</fullName>
    </submittedName>
</protein>
<dbReference type="OrthoDB" id="9906969at2"/>
<proteinExistence type="predicted"/>
<gene>
    <name evidence="1" type="ORF">CLHUN_02220</name>
</gene>
<name>A0A1V4SSG2_RUMHU</name>